<sequence length="80" mass="9577">MPEQSKKIFKTADEIKSACKFKSVNNGKEISIVKGHPLFKYHFRPWLDRMVSEEWDGDIVKMRPAKELSFYMTKKEYEKF</sequence>
<accession>A0A6M3LI08</accession>
<protein>
    <submittedName>
        <fullName evidence="1">Uncharacterized protein</fullName>
    </submittedName>
</protein>
<organism evidence="1">
    <name type="scientific">viral metagenome</name>
    <dbReference type="NCBI Taxonomy" id="1070528"/>
    <lineage>
        <taxon>unclassified sequences</taxon>
        <taxon>metagenomes</taxon>
        <taxon>organismal metagenomes</taxon>
    </lineage>
</organism>
<gene>
    <name evidence="1" type="ORF">MM415B03696_0005</name>
</gene>
<evidence type="ECO:0000313" key="1">
    <source>
        <dbReference type="EMBL" id="QJA94937.1"/>
    </source>
</evidence>
<proteinExistence type="predicted"/>
<reference evidence="1" key="1">
    <citation type="submission" date="2020-03" db="EMBL/GenBank/DDBJ databases">
        <title>The deep terrestrial virosphere.</title>
        <authorList>
            <person name="Holmfeldt K."/>
            <person name="Nilsson E."/>
            <person name="Simone D."/>
            <person name="Lopez-Fernandez M."/>
            <person name="Wu X."/>
            <person name="de Brujin I."/>
            <person name="Lundin D."/>
            <person name="Andersson A."/>
            <person name="Bertilsson S."/>
            <person name="Dopson M."/>
        </authorList>
    </citation>
    <scope>NUCLEOTIDE SEQUENCE</scope>
    <source>
        <strain evidence="1">MM415B03696</strain>
    </source>
</reference>
<name>A0A6M3LI08_9ZZZZ</name>
<dbReference type="EMBL" id="MT143273">
    <property type="protein sequence ID" value="QJA94937.1"/>
    <property type="molecule type" value="Genomic_DNA"/>
</dbReference>
<dbReference type="AlphaFoldDB" id="A0A6M3LI08"/>